<gene>
    <name evidence="2" type="ORF">QQ91_0013805</name>
</gene>
<name>A0ABD4T6K8_9CYAN</name>
<comment type="caution">
    <text evidence="2">The sequence shown here is derived from an EMBL/GenBank/DDBJ whole genome shotgun (WGS) entry which is preliminary data.</text>
</comment>
<evidence type="ECO:0000313" key="2">
    <source>
        <dbReference type="EMBL" id="MCM1983892.1"/>
    </source>
</evidence>
<dbReference type="AlphaFoldDB" id="A0ABD4T6K8"/>
<dbReference type="Proteomes" id="UP000031561">
    <property type="component" value="Unassembled WGS sequence"/>
</dbReference>
<evidence type="ECO:0000313" key="3">
    <source>
        <dbReference type="Proteomes" id="UP000031561"/>
    </source>
</evidence>
<reference evidence="2 3" key="1">
    <citation type="journal article" date="2015" name="Genome Announc.">
        <title>Draft Genome Sequence of Filamentous Marine Cyanobacterium Lyngbya confervoides Strain BDU141951.</title>
        <authorList>
            <person name="Chandrababunaidu M.M."/>
            <person name="Sen D."/>
            <person name="Tripathy S."/>
        </authorList>
    </citation>
    <scope>NUCLEOTIDE SEQUENCE [LARGE SCALE GENOMIC DNA]</scope>
    <source>
        <strain evidence="2 3">BDU141951</strain>
    </source>
</reference>
<dbReference type="RefSeq" id="WP_166275542.1">
    <property type="nucleotide sequence ID" value="NZ_JTHE03000079.1"/>
</dbReference>
<evidence type="ECO:0008006" key="4">
    <source>
        <dbReference type="Google" id="ProtNLM"/>
    </source>
</evidence>
<sequence length="56" mass="6795">MAITSFIHSHSDPQIKKRQDRHGNTYYQVYDPQSRRSTSFGSEAEVRYWIEQRYSR</sequence>
<protein>
    <recommendedName>
        <fullName evidence="4">Integrase</fullName>
    </recommendedName>
</protein>
<organism evidence="2 3">
    <name type="scientific">Lyngbya confervoides BDU141951</name>
    <dbReference type="NCBI Taxonomy" id="1574623"/>
    <lineage>
        <taxon>Bacteria</taxon>
        <taxon>Bacillati</taxon>
        <taxon>Cyanobacteriota</taxon>
        <taxon>Cyanophyceae</taxon>
        <taxon>Oscillatoriophycideae</taxon>
        <taxon>Oscillatoriales</taxon>
        <taxon>Microcoleaceae</taxon>
        <taxon>Lyngbya</taxon>
    </lineage>
</organism>
<accession>A0ABD4T6K8</accession>
<keyword evidence="3" id="KW-1185">Reference proteome</keyword>
<evidence type="ECO:0000256" key="1">
    <source>
        <dbReference type="SAM" id="MobiDB-lite"/>
    </source>
</evidence>
<proteinExistence type="predicted"/>
<feature type="compositionally biased region" description="Basic and acidic residues" evidence="1">
    <location>
        <begin position="9"/>
        <end position="23"/>
    </location>
</feature>
<feature type="region of interest" description="Disordered" evidence="1">
    <location>
        <begin position="1"/>
        <end position="23"/>
    </location>
</feature>
<dbReference type="EMBL" id="JTHE03000079">
    <property type="protein sequence ID" value="MCM1983892.1"/>
    <property type="molecule type" value="Genomic_DNA"/>
</dbReference>